<dbReference type="EMBL" id="FTPD01000005">
    <property type="protein sequence ID" value="SIT53552.1"/>
    <property type="molecule type" value="Genomic_DNA"/>
</dbReference>
<evidence type="ECO:0000313" key="1">
    <source>
        <dbReference type="EMBL" id="SIT53552.1"/>
    </source>
</evidence>
<dbReference type="STRING" id="1631249.BQ8794_130036"/>
<gene>
    <name evidence="1" type="ORF">BQ8794_130036</name>
</gene>
<sequence>MSVTVPLPCDILFLGLARNCARTLPNFFRFIAELRGAGLRVRAAIGENGSTDDTRALLLEHFRADASVEILATDFMATIPERLPRMAAGREFLRLHASKNHPATHHVCVVDLDSVFAAPPTVAAFVSSLDRLAADASLFAVAANSKPRYYDLLALRCEGLFMENLQHTIIRAKRNPLTYRSTLARCVHDAQKRVSASSLRHCVSAFNGLCLYRAEPYYAHSYIDARDRESCEHVVLNTAIHASTGSHVLIDDGLIVTAPPEHLREQPLRFYTVRLLRLMRIVPIWFAGSGPLGSGDRP</sequence>
<organism evidence="1 2">
    <name type="scientific">Mesorhizobium prunaredense</name>
    <dbReference type="NCBI Taxonomy" id="1631249"/>
    <lineage>
        <taxon>Bacteria</taxon>
        <taxon>Pseudomonadati</taxon>
        <taxon>Pseudomonadota</taxon>
        <taxon>Alphaproteobacteria</taxon>
        <taxon>Hyphomicrobiales</taxon>
        <taxon>Phyllobacteriaceae</taxon>
        <taxon>Mesorhizobium</taxon>
    </lineage>
</organism>
<dbReference type="RefSeq" id="WP_077373577.1">
    <property type="nucleotide sequence ID" value="NZ_FTPD01000005.1"/>
</dbReference>
<keyword evidence="2" id="KW-1185">Reference proteome</keyword>
<reference evidence="2" key="1">
    <citation type="submission" date="2017-01" db="EMBL/GenBank/DDBJ databases">
        <authorList>
            <person name="Brunel B."/>
        </authorList>
    </citation>
    <scope>NUCLEOTIDE SEQUENCE [LARGE SCALE GENOMIC DNA]</scope>
</reference>
<proteinExistence type="predicted"/>
<evidence type="ECO:0000313" key="2">
    <source>
        <dbReference type="Proteomes" id="UP000188388"/>
    </source>
</evidence>
<accession>A0A1R3V0X6</accession>
<name>A0A1R3V0X6_9HYPH</name>
<dbReference type="AlphaFoldDB" id="A0A1R3V0X6"/>
<protein>
    <submittedName>
        <fullName evidence="1">Uncharacterized protein</fullName>
    </submittedName>
</protein>
<dbReference type="Proteomes" id="UP000188388">
    <property type="component" value="Unassembled WGS sequence"/>
</dbReference>